<proteinExistence type="predicted"/>
<name>A0A7X0U0H2_9ACTN</name>
<dbReference type="InterPro" id="IPR011701">
    <property type="entry name" value="MFS"/>
</dbReference>
<accession>A0A7X0U0H2</accession>
<keyword evidence="6 7" id="KW-0472">Membrane</keyword>
<feature type="transmembrane region" description="Helical" evidence="7">
    <location>
        <begin position="301"/>
        <end position="323"/>
    </location>
</feature>
<evidence type="ECO:0000256" key="1">
    <source>
        <dbReference type="ARBA" id="ARBA00004651"/>
    </source>
</evidence>
<dbReference type="SUPFAM" id="SSF103473">
    <property type="entry name" value="MFS general substrate transporter"/>
    <property type="match status" value="1"/>
</dbReference>
<feature type="transmembrane region" description="Helical" evidence="7">
    <location>
        <begin position="100"/>
        <end position="117"/>
    </location>
</feature>
<dbReference type="GO" id="GO:0022857">
    <property type="term" value="F:transmembrane transporter activity"/>
    <property type="evidence" value="ECO:0007669"/>
    <property type="project" value="InterPro"/>
</dbReference>
<evidence type="ECO:0000256" key="2">
    <source>
        <dbReference type="ARBA" id="ARBA00022448"/>
    </source>
</evidence>
<dbReference type="InterPro" id="IPR050171">
    <property type="entry name" value="MFS_Transporters"/>
</dbReference>
<feature type="transmembrane region" description="Helical" evidence="7">
    <location>
        <begin position="248"/>
        <end position="266"/>
    </location>
</feature>
<evidence type="ECO:0000256" key="6">
    <source>
        <dbReference type="ARBA" id="ARBA00023136"/>
    </source>
</evidence>
<dbReference type="InterPro" id="IPR036259">
    <property type="entry name" value="MFS_trans_sf"/>
</dbReference>
<dbReference type="PANTHER" id="PTHR23517:SF2">
    <property type="entry name" value="MULTIDRUG RESISTANCE PROTEIN MDTH"/>
    <property type="match status" value="1"/>
</dbReference>
<keyword evidence="4 7" id="KW-0812">Transmembrane</keyword>
<comment type="subcellular location">
    <subcellularLocation>
        <location evidence="1">Cell membrane</location>
        <topology evidence="1">Multi-pass membrane protein</topology>
    </subcellularLocation>
</comment>
<evidence type="ECO:0000256" key="7">
    <source>
        <dbReference type="SAM" id="Phobius"/>
    </source>
</evidence>
<keyword evidence="10" id="KW-1185">Reference proteome</keyword>
<reference evidence="9 10" key="1">
    <citation type="submission" date="2020-08" db="EMBL/GenBank/DDBJ databases">
        <title>Sequencing the genomes of 1000 actinobacteria strains.</title>
        <authorList>
            <person name="Klenk H.-P."/>
        </authorList>
    </citation>
    <scope>NUCLEOTIDE SEQUENCE [LARGE SCALE GENOMIC DNA]</scope>
    <source>
        <strain evidence="9 10">DSM 43768</strain>
    </source>
</reference>
<dbReference type="InterPro" id="IPR005829">
    <property type="entry name" value="Sugar_transporter_CS"/>
</dbReference>
<feature type="transmembrane region" description="Helical" evidence="7">
    <location>
        <begin position="44"/>
        <end position="66"/>
    </location>
</feature>
<gene>
    <name evidence="9" type="ORF">HD593_005115</name>
</gene>
<feature type="transmembrane region" description="Helical" evidence="7">
    <location>
        <begin position="364"/>
        <end position="385"/>
    </location>
</feature>
<dbReference type="InterPro" id="IPR020846">
    <property type="entry name" value="MFS_dom"/>
</dbReference>
<organism evidence="9 10">
    <name type="scientific">Nonomuraea rubra</name>
    <dbReference type="NCBI Taxonomy" id="46180"/>
    <lineage>
        <taxon>Bacteria</taxon>
        <taxon>Bacillati</taxon>
        <taxon>Actinomycetota</taxon>
        <taxon>Actinomycetes</taxon>
        <taxon>Streptosporangiales</taxon>
        <taxon>Streptosporangiaceae</taxon>
        <taxon>Nonomuraea</taxon>
    </lineage>
</organism>
<dbReference type="RefSeq" id="WP_221524951.1">
    <property type="nucleotide sequence ID" value="NZ_JACHMI010000001.1"/>
</dbReference>
<evidence type="ECO:0000256" key="5">
    <source>
        <dbReference type="ARBA" id="ARBA00022989"/>
    </source>
</evidence>
<sequence>MPVIGGAGRLPRTVWWLVLARAVNRLGAFSLGFLTVLITTDFGVSLVAAGVISAAFGLATIPSRLLGGVLADRLGRRRTIVAGLVGCALAQAGIAVSGSVAMVAAFAVLLGLVFEIYEPPSQAMIADAVRPEQQAQAFSLFNTALAVGGMGAGLIAAGLGRWDLRWLFVADAVSCLICAAVIRLALPADPPPATRRPASAAAGDRSAWRDHRLLVLLFSGTLFAVIFMQVGMAMPLALVRRGLEAADAGLLSAVSAVVMVACQPLLRWTAGLSHHAAMTSGYLLLAAGLAGYAMADGLPGHLAATVVWSAGDVLMFGRSYALVVDLAPPDARGRYLAVFGTCWGFATVLAPLCGTRLLEHAGPAGLWGGLAAACLLLAAAQLTVIRPLLRRQGSYAIVGAGPP</sequence>
<keyword evidence="2" id="KW-0813">Transport</keyword>
<feature type="domain" description="Major facilitator superfamily (MFS) profile" evidence="8">
    <location>
        <begin position="13"/>
        <end position="390"/>
    </location>
</feature>
<dbReference type="PROSITE" id="PS50850">
    <property type="entry name" value="MFS"/>
    <property type="match status" value="1"/>
</dbReference>
<dbReference type="PANTHER" id="PTHR23517">
    <property type="entry name" value="RESISTANCE PROTEIN MDTM, PUTATIVE-RELATED-RELATED"/>
    <property type="match status" value="1"/>
</dbReference>
<dbReference type="PROSITE" id="PS00216">
    <property type="entry name" value="SUGAR_TRANSPORT_1"/>
    <property type="match status" value="1"/>
</dbReference>
<comment type="caution">
    <text evidence="9">The sequence shown here is derived from an EMBL/GenBank/DDBJ whole genome shotgun (WGS) entry which is preliminary data.</text>
</comment>
<dbReference type="GO" id="GO:0005886">
    <property type="term" value="C:plasma membrane"/>
    <property type="evidence" value="ECO:0007669"/>
    <property type="project" value="UniProtKB-SubCell"/>
</dbReference>
<feature type="transmembrane region" description="Helical" evidence="7">
    <location>
        <begin position="213"/>
        <end position="236"/>
    </location>
</feature>
<dbReference type="Proteomes" id="UP000565579">
    <property type="component" value="Unassembled WGS sequence"/>
</dbReference>
<evidence type="ECO:0000313" key="10">
    <source>
        <dbReference type="Proteomes" id="UP000565579"/>
    </source>
</evidence>
<evidence type="ECO:0000313" key="9">
    <source>
        <dbReference type="EMBL" id="MBB6550320.1"/>
    </source>
</evidence>
<evidence type="ECO:0000256" key="3">
    <source>
        <dbReference type="ARBA" id="ARBA00022475"/>
    </source>
</evidence>
<protein>
    <submittedName>
        <fullName evidence="9">MFS family permease</fullName>
    </submittedName>
</protein>
<keyword evidence="5 7" id="KW-1133">Transmembrane helix</keyword>
<feature type="transmembrane region" description="Helical" evidence="7">
    <location>
        <begin position="138"/>
        <end position="160"/>
    </location>
</feature>
<keyword evidence="3" id="KW-1003">Cell membrane</keyword>
<evidence type="ECO:0000259" key="8">
    <source>
        <dbReference type="PROSITE" id="PS50850"/>
    </source>
</evidence>
<feature type="transmembrane region" description="Helical" evidence="7">
    <location>
        <begin position="14"/>
        <end position="38"/>
    </location>
</feature>
<dbReference type="Pfam" id="PF07690">
    <property type="entry name" value="MFS_1"/>
    <property type="match status" value="1"/>
</dbReference>
<dbReference type="AlphaFoldDB" id="A0A7X0U0H2"/>
<evidence type="ECO:0000256" key="4">
    <source>
        <dbReference type="ARBA" id="ARBA00022692"/>
    </source>
</evidence>
<feature type="transmembrane region" description="Helical" evidence="7">
    <location>
        <begin position="335"/>
        <end position="358"/>
    </location>
</feature>
<feature type="transmembrane region" description="Helical" evidence="7">
    <location>
        <begin position="278"/>
        <end position="295"/>
    </location>
</feature>
<dbReference type="Gene3D" id="1.20.1250.20">
    <property type="entry name" value="MFS general substrate transporter like domains"/>
    <property type="match status" value="1"/>
</dbReference>
<dbReference type="EMBL" id="JACHMI010000001">
    <property type="protein sequence ID" value="MBB6550320.1"/>
    <property type="molecule type" value="Genomic_DNA"/>
</dbReference>
<feature type="transmembrane region" description="Helical" evidence="7">
    <location>
        <begin position="166"/>
        <end position="186"/>
    </location>
</feature>